<evidence type="ECO:0000313" key="6">
    <source>
        <dbReference type="Proteomes" id="UP000664654"/>
    </source>
</evidence>
<dbReference type="PANTHER" id="PTHR35936">
    <property type="entry name" value="MEMBRANE-BOUND LYTIC MUREIN TRANSGLYCOSYLASE F"/>
    <property type="match status" value="1"/>
</dbReference>
<dbReference type="AlphaFoldDB" id="A0A939DMX2"/>
<dbReference type="InterPro" id="IPR001638">
    <property type="entry name" value="Solute-binding_3/MltF_N"/>
</dbReference>
<evidence type="ECO:0000259" key="4">
    <source>
        <dbReference type="SMART" id="SM00062"/>
    </source>
</evidence>
<feature type="domain" description="Solute-binding protein family 3/N-terminal" evidence="4">
    <location>
        <begin position="22"/>
        <end position="237"/>
    </location>
</feature>
<dbReference type="RefSeq" id="WP_206573161.1">
    <property type="nucleotide sequence ID" value="NZ_JAFKCV010000003.1"/>
</dbReference>
<evidence type="ECO:0000256" key="1">
    <source>
        <dbReference type="ARBA" id="ARBA00010333"/>
    </source>
</evidence>
<dbReference type="Pfam" id="PF00497">
    <property type="entry name" value="SBP_bac_3"/>
    <property type="match status" value="1"/>
</dbReference>
<comment type="caution">
    <text evidence="5">The sequence shown here is derived from an EMBL/GenBank/DDBJ whole genome shotgun (WGS) entry which is preliminary data.</text>
</comment>
<accession>A0A939DMX2</accession>
<dbReference type="EMBL" id="JAFKCV010000003">
    <property type="protein sequence ID" value="MBN7825055.1"/>
    <property type="molecule type" value="Genomic_DNA"/>
</dbReference>
<dbReference type="Gene3D" id="3.40.190.10">
    <property type="entry name" value="Periplasmic binding protein-like II"/>
    <property type="match status" value="2"/>
</dbReference>
<proteinExistence type="inferred from homology"/>
<comment type="similarity">
    <text evidence="1">Belongs to the bacterial solute-binding protein 3 family.</text>
</comment>
<feature type="signal peptide" evidence="3">
    <location>
        <begin position="1"/>
        <end position="19"/>
    </location>
</feature>
<dbReference type="SUPFAM" id="SSF53850">
    <property type="entry name" value="Periplasmic binding protein-like II"/>
    <property type="match status" value="1"/>
</dbReference>
<evidence type="ECO:0000313" key="5">
    <source>
        <dbReference type="EMBL" id="MBN7825055.1"/>
    </source>
</evidence>
<feature type="chain" id="PRO_5036952879" evidence="3">
    <location>
        <begin position="20"/>
        <end position="237"/>
    </location>
</feature>
<protein>
    <submittedName>
        <fullName evidence="5">Transporter substrate-binding domain-containing protein</fullName>
    </submittedName>
</protein>
<organism evidence="5 6">
    <name type="scientific">Bowmanella dokdonensis</name>
    <dbReference type="NCBI Taxonomy" id="751969"/>
    <lineage>
        <taxon>Bacteria</taxon>
        <taxon>Pseudomonadati</taxon>
        <taxon>Pseudomonadota</taxon>
        <taxon>Gammaproteobacteria</taxon>
        <taxon>Alteromonadales</taxon>
        <taxon>Alteromonadaceae</taxon>
        <taxon>Bowmanella</taxon>
    </lineage>
</organism>
<keyword evidence="2 3" id="KW-0732">Signal</keyword>
<dbReference type="PANTHER" id="PTHR35936:SF38">
    <property type="entry name" value="GLUTAMINE-BINDING PERIPLASMIC PROTEIN"/>
    <property type="match status" value="1"/>
</dbReference>
<dbReference type="Proteomes" id="UP000664654">
    <property type="component" value="Unassembled WGS sequence"/>
</dbReference>
<dbReference type="SMART" id="SM00062">
    <property type="entry name" value="PBPb"/>
    <property type="match status" value="1"/>
</dbReference>
<sequence>MKQLVLIMLLFTSVCLANADRPLRIGLHYSAPWAYADEAGQLTGIDYQMVTRIFEQAGYQVRVEVFSHERLVQKFHDKELDYASPMAFEVPGAYPTMPYMPIQDVAVSRRSARFKLDDLQDLQGKAVVAYQKASDVLGPIFASLVEDGGYLEMADRAQQFTLLFNDRVDLVVGDRKVLEYFSEKHYGAGRLRIHPIFPTVTYPGATWDKRLTDLFNQGLRQLKESGEYQQLLEKDWP</sequence>
<keyword evidence="6" id="KW-1185">Reference proteome</keyword>
<reference evidence="5" key="1">
    <citation type="submission" date="2021-03" db="EMBL/GenBank/DDBJ databases">
        <title>novel species isolated from a fishpond in China.</title>
        <authorList>
            <person name="Lu H."/>
            <person name="Cai Z."/>
        </authorList>
    </citation>
    <scope>NUCLEOTIDE SEQUENCE</scope>
    <source>
        <strain evidence="5">JCM 30855</strain>
    </source>
</reference>
<evidence type="ECO:0000256" key="2">
    <source>
        <dbReference type="ARBA" id="ARBA00022729"/>
    </source>
</evidence>
<gene>
    <name evidence="5" type="ORF">J0A66_07455</name>
</gene>
<evidence type="ECO:0000256" key="3">
    <source>
        <dbReference type="SAM" id="SignalP"/>
    </source>
</evidence>
<name>A0A939DMX2_9ALTE</name>